<dbReference type="Proteomes" id="UP000824116">
    <property type="component" value="Unassembled WGS sequence"/>
</dbReference>
<keyword evidence="1" id="KW-0732">Signal</keyword>
<dbReference type="Pfam" id="PF20316">
    <property type="entry name" value="DUF6612"/>
    <property type="match status" value="1"/>
</dbReference>
<proteinExistence type="predicted"/>
<evidence type="ECO:0000313" key="3">
    <source>
        <dbReference type="Proteomes" id="UP000824116"/>
    </source>
</evidence>
<reference evidence="2" key="2">
    <citation type="submission" date="2021-04" db="EMBL/GenBank/DDBJ databases">
        <authorList>
            <person name="Gilroy R."/>
        </authorList>
    </citation>
    <scope>NUCLEOTIDE SEQUENCE</scope>
    <source>
        <strain evidence="2">CHK196-3914</strain>
    </source>
</reference>
<gene>
    <name evidence="2" type="ORF">H9723_02300</name>
</gene>
<dbReference type="PROSITE" id="PS51257">
    <property type="entry name" value="PROKAR_LIPOPROTEIN"/>
    <property type="match status" value="1"/>
</dbReference>
<dbReference type="AlphaFoldDB" id="A0A9D2K1W0"/>
<evidence type="ECO:0008006" key="4">
    <source>
        <dbReference type="Google" id="ProtNLM"/>
    </source>
</evidence>
<reference evidence="2" key="1">
    <citation type="journal article" date="2021" name="PeerJ">
        <title>Extensive microbial diversity within the chicken gut microbiome revealed by metagenomics and culture.</title>
        <authorList>
            <person name="Gilroy R."/>
            <person name="Ravi A."/>
            <person name="Getino M."/>
            <person name="Pursley I."/>
            <person name="Horton D.L."/>
            <person name="Alikhan N.F."/>
            <person name="Baker D."/>
            <person name="Gharbi K."/>
            <person name="Hall N."/>
            <person name="Watson M."/>
            <person name="Adriaenssens E.M."/>
            <person name="Foster-Nyarko E."/>
            <person name="Jarju S."/>
            <person name="Secka A."/>
            <person name="Antonio M."/>
            <person name="Oren A."/>
            <person name="Chaudhuri R.R."/>
            <person name="La Ragione R."/>
            <person name="Hildebrand F."/>
            <person name="Pallen M.J."/>
        </authorList>
    </citation>
    <scope>NUCLEOTIDE SEQUENCE</scope>
    <source>
        <strain evidence="2">CHK196-3914</strain>
    </source>
</reference>
<accession>A0A9D2K1W0</accession>
<organism evidence="2 3">
    <name type="scientific">Candidatus Mediterraneibacter stercoravium</name>
    <dbReference type="NCBI Taxonomy" id="2838685"/>
    <lineage>
        <taxon>Bacteria</taxon>
        <taxon>Bacillati</taxon>
        <taxon>Bacillota</taxon>
        <taxon>Clostridia</taxon>
        <taxon>Lachnospirales</taxon>
        <taxon>Lachnospiraceae</taxon>
        <taxon>Mediterraneibacter</taxon>
    </lineage>
</organism>
<evidence type="ECO:0000313" key="2">
    <source>
        <dbReference type="EMBL" id="HIZ74064.1"/>
    </source>
</evidence>
<dbReference type="Gene3D" id="2.50.20.20">
    <property type="match status" value="1"/>
</dbReference>
<sequence length="271" mass="30491">MKCYRRRMIPILVLSAALPSFLSGCSQRVTPEKIFSEASGRMQEVTSSSNRVELAIQLEDILDLREVNMEMEMENTTDPPAGHAKGTAEVNIEDAEVSGEMEIYQVMEDGEYVTYSSLDGEWERDVTEPDSENHIGMDGNIFAQEGEVLEEFRLADEPVTVEGKDCYQMYGDVKGEDLMGLLGRDMINAFGLVDLPSEEAVKELEVPVIFDIYIDEMLPARIIVDMSGVLNELYDSYGETTKVNLYSIELVFTDYDQTEKITVPQEVRDAC</sequence>
<evidence type="ECO:0000256" key="1">
    <source>
        <dbReference type="SAM" id="SignalP"/>
    </source>
</evidence>
<name>A0A9D2K1W0_9FIRM</name>
<comment type="caution">
    <text evidence="2">The sequence shown here is derived from an EMBL/GenBank/DDBJ whole genome shotgun (WGS) entry which is preliminary data.</text>
</comment>
<feature type="chain" id="PRO_5039371167" description="Lipoprotein" evidence="1">
    <location>
        <begin position="23"/>
        <end position="271"/>
    </location>
</feature>
<protein>
    <recommendedName>
        <fullName evidence="4">Lipoprotein</fullName>
    </recommendedName>
</protein>
<feature type="signal peptide" evidence="1">
    <location>
        <begin position="1"/>
        <end position="22"/>
    </location>
</feature>
<dbReference type="InterPro" id="IPR046720">
    <property type="entry name" value="DUF6612"/>
</dbReference>
<dbReference type="EMBL" id="DXAY01000051">
    <property type="protein sequence ID" value="HIZ74064.1"/>
    <property type="molecule type" value="Genomic_DNA"/>
</dbReference>